<gene>
    <name evidence="1" type="ORF">HNY73_022543</name>
</gene>
<dbReference type="EMBL" id="JABXBU010002231">
    <property type="protein sequence ID" value="KAF8764477.1"/>
    <property type="molecule type" value="Genomic_DNA"/>
</dbReference>
<dbReference type="AlphaFoldDB" id="A0A8T0E2S1"/>
<sequence length="131" mass="14633">MLLKTNQRCFLDNPCLTIEVSTVETTRQTQAKVTSHEAYGDTSPIPFFLLSKRRAGSPDKQIRHRTRYFRRMLPLPVVGYKGTSNVPPNAADTTTFTIELGHQGGGRESPDHIAPTLFHLLCPSVSFQLCC</sequence>
<organism evidence="1 2">
    <name type="scientific">Argiope bruennichi</name>
    <name type="common">Wasp spider</name>
    <name type="synonym">Aranea bruennichi</name>
    <dbReference type="NCBI Taxonomy" id="94029"/>
    <lineage>
        <taxon>Eukaryota</taxon>
        <taxon>Metazoa</taxon>
        <taxon>Ecdysozoa</taxon>
        <taxon>Arthropoda</taxon>
        <taxon>Chelicerata</taxon>
        <taxon>Arachnida</taxon>
        <taxon>Araneae</taxon>
        <taxon>Araneomorphae</taxon>
        <taxon>Entelegynae</taxon>
        <taxon>Araneoidea</taxon>
        <taxon>Araneidae</taxon>
        <taxon>Argiope</taxon>
    </lineage>
</organism>
<dbReference type="Proteomes" id="UP000807504">
    <property type="component" value="Unassembled WGS sequence"/>
</dbReference>
<reference evidence="1" key="2">
    <citation type="submission" date="2020-06" db="EMBL/GenBank/DDBJ databases">
        <authorList>
            <person name="Sheffer M."/>
        </authorList>
    </citation>
    <scope>NUCLEOTIDE SEQUENCE</scope>
</reference>
<name>A0A8T0E2S1_ARGBR</name>
<proteinExistence type="predicted"/>
<reference evidence="1" key="1">
    <citation type="journal article" date="2020" name="bioRxiv">
        <title>Chromosome-level reference genome of the European wasp spider Argiope bruennichi: a resource for studies on range expansion and evolutionary adaptation.</title>
        <authorList>
            <person name="Sheffer M.M."/>
            <person name="Hoppe A."/>
            <person name="Krehenwinkel H."/>
            <person name="Uhl G."/>
            <person name="Kuss A.W."/>
            <person name="Jensen L."/>
            <person name="Jensen C."/>
            <person name="Gillespie R.G."/>
            <person name="Hoff K.J."/>
            <person name="Prost S."/>
        </authorList>
    </citation>
    <scope>NUCLEOTIDE SEQUENCE</scope>
</reference>
<protein>
    <submittedName>
        <fullName evidence="1">Uncharacterized protein</fullName>
    </submittedName>
</protein>
<evidence type="ECO:0000313" key="1">
    <source>
        <dbReference type="EMBL" id="KAF8764477.1"/>
    </source>
</evidence>
<comment type="caution">
    <text evidence="1">The sequence shown here is derived from an EMBL/GenBank/DDBJ whole genome shotgun (WGS) entry which is preliminary data.</text>
</comment>
<evidence type="ECO:0000313" key="2">
    <source>
        <dbReference type="Proteomes" id="UP000807504"/>
    </source>
</evidence>
<accession>A0A8T0E2S1</accession>
<keyword evidence="2" id="KW-1185">Reference proteome</keyword>